<keyword evidence="3" id="KW-1185">Reference proteome</keyword>
<dbReference type="Proteomes" id="UP000702209">
    <property type="component" value="Unassembled WGS sequence"/>
</dbReference>
<organism evidence="2 3">
    <name type="scientific">Nocardia amamiensis</name>
    <dbReference type="NCBI Taxonomy" id="404578"/>
    <lineage>
        <taxon>Bacteria</taxon>
        <taxon>Bacillati</taxon>
        <taxon>Actinomycetota</taxon>
        <taxon>Actinomycetes</taxon>
        <taxon>Mycobacteriales</taxon>
        <taxon>Nocardiaceae</taxon>
        <taxon>Nocardia</taxon>
    </lineage>
</organism>
<protein>
    <submittedName>
        <fullName evidence="2">Suppressor of fused domain protein</fullName>
    </submittedName>
</protein>
<dbReference type="InterPro" id="IPR020941">
    <property type="entry name" value="SUFU-like_domain"/>
</dbReference>
<dbReference type="RefSeq" id="WP_195130266.1">
    <property type="nucleotide sequence ID" value="NZ_JADLQX010000010.1"/>
</dbReference>
<reference evidence="2 3" key="1">
    <citation type="submission" date="2020-10" db="EMBL/GenBank/DDBJ databases">
        <title>Identification of Nocardia species via Next-generation sequencing and recognition of intraspecies genetic diversity.</title>
        <authorList>
            <person name="Li P."/>
            <person name="Li P."/>
            <person name="Lu B."/>
        </authorList>
    </citation>
    <scope>NUCLEOTIDE SEQUENCE [LARGE SCALE GENOMIC DNA]</scope>
    <source>
        <strain evidence="2 3">BJ06-0157</strain>
    </source>
</reference>
<comment type="caution">
    <text evidence="2">The sequence shown here is derived from an EMBL/GenBank/DDBJ whole genome shotgun (WGS) entry which is preliminary data.</text>
</comment>
<evidence type="ECO:0000259" key="1">
    <source>
        <dbReference type="Pfam" id="PF05076"/>
    </source>
</evidence>
<dbReference type="EMBL" id="JADLQX010000010">
    <property type="protein sequence ID" value="MBF6298987.1"/>
    <property type="molecule type" value="Genomic_DNA"/>
</dbReference>
<name>A0ABS0CQW1_9NOCA</name>
<gene>
    <name evidence="2" type="ORF">IU459_15750</name>
</gene>
<sequence>MEDHQLDLGDEAQAGAVARYSEEDQSALEAHYDRFLGDNRFRMFHERISEYVHLDIYIYGTSPTRPFVTLATSGMGAADVPRDSTKPTRRSELVTYVPHDWDFSSPEAAWLFARLFELARFPHSSQEVMAKHHTMCIFDERTNLADALFPGSLLTHWYLRSLINEPEEIDHLILPSGQHLNFMWPYPITRHEYYFATQASETTDLEVELATHAPIPIDIHRQCIFSPENRHQKRTRLKEQKRLARAMPKTPWMEIPCDLHPQQFTEPRK</sequence>
<evidence type="ECO:0000313" key="3">
    <source>
        <dbReference type="Proteomes" id="UP000702209"/>
    </source>
</evidence>
<proteinExistence type="predicted"/>
<dbReference type="Pfam" id="PF05076">
    <property type="entry name" value="SUFU"/>
    <property type="match status" value="1"/>
</dbReference>
<feature type="domain" description="Suppressor of fused-like" evidence="1">
    <location>
        <begin position="52"/>
        <end position="221"/>
    </location>
</feature>
<evidence type="ECO:0000313" key="2">
    <source>
        <dbReference type="EMBL" id="MBF6298987.1"/>
    </source>
</evidence>
<accession>A0ABS0CQW1</accession>